<sequence>MGMWIVVLRSASTAKKNELWFIVNSVPIRYSLREVRHISGLYCHEYPTNHERLDGTSFMNKYFERKMVTYADVEKQMLAMKGKRAQDRQKMAVIGEGATPVDSFFLTVVDDLDACLTFPWGWYQFKQNLQDVSSFLEKCKGVVPTSWVFTSFHVPLQVFSSSSCS</sequence>
<feature type="domain" description="DUF1985" evidence="1">
    <location>
        <begin position="8"/>
        <end position="127"/>
    </location>
</feature>
<dbReference type="Proteomes" id="UP000264353">
    <property type="component" value="Chromosome A1"/>
</dbReference>
<accession>A0A398AQ85</accession>
<dbReference type="InterPro" id="IPR015410">
    <property type="entry name" value="DUF1985"/>
</dbReference>
<evidence type="ECO:0000259" key="1">
    <source>
        <dbReference type="Pfam" id="PF09331"/>
    </source>
</evidence>
<evidence type="ECO:0000313" key="2">
    <source>
        <dbReference type="EMBL" id="RID79732.1"/>
    </source>
</evidence>
<name>A0A398AQ85_BRACM</name>
<dbReference type="Pfam" id="PF09331">
    <property type="entry name" value="DUF1985"/>
    <property type="match status" value="1"/>
</dbReference>
<organism evidence="2 3">
    <name type="scientific">Brassica campestris</name>
    <name type="common">Field mustard</name>
    <dbReference type="NCBI Taxonomy" id="3711"/>
    <lineage>
        <taxon>Eukaryota</taxon>
        <taxon>Viridiplantae</taxon>
        <taxon>Streptophyta</taxon>
        <taxon>Embryophyta</taxon>
        <taxon>Tracheophyta</taxon>
        <taxon>Spermatophyta</taxon>
        <taxon>Magnoliopsida</taxon>
        <taxon>eudicotyledons</taxon>
        <taxon>Gunneridae</taxon>
        <taxon>Pentapetalae</taxon>
        <taxon>rosids</taxon>
        <taxon>malvids</taxon>
        <taxon>Brassicales</taxon>
        <taxon>Brassicaceae</taxon>
        <taxon>Brassiceae</taxon>
        <taxon>Brassica</taxon>
    </lineage>
</organism>
<protein>
    <recommendedName>
        <fullName evidence="1">DUF1985 domain-containing protein</fullName>
    </recommendedName>
</protein>
<dbReference type="PANTHER" id="PTHR48449:SF1">
    <property type="entry name" value="DUF1985 DOMAIN-CONTAINING PROTEIN"/>
    <property type="match status" value="1"/>
</dbReference>
<dbReference type="PANTHER" id="PTHR48449">
    <property type="entry name" value="DUF1985 DOMAIN-CONTAINING PROTEIN"/>
    <property type="match status" value="1"/>
</dbReference>
<gene>
    <name evidence="2" type="ORF">BRARA_A02446</name>
</gene>
<evidence type="ECO:0000313" key="3">
    <source>
        <dbReference type="Proteomes" id="UP000264353"/>
    </source>
</evidence>
<dbReference type="EMBL" id="CM010628">
    <property type="protein sequence ID" value="RID79732.1"/>
    <property type="molecule type" value="Genomic_DNA"/>
</dbReference>
<dbReference type="AlphaFoldDB" id="A0A398AQ85"/>
<proteinExistence type="predicted"/>
<reference evidence="2 3" key="1">
    <citation type="submission" date="2018-06" db="EMBL/GenBank/DDBJ databases">
        <title>WGS assembly of Brassica rapa FPsc.</title>
        <authorList>
            <person name="Bowman J."/>
            <person name="Kohchi T."/>
            <person name="Yamato K."/>
            <person name="Jenkins J."/>
            <person name="Shu S."/>
            <person name="Ishizaki K."/>
            <person name="Yamaoka S."/>
            <person name="Nishihama R."/>
            <person name="Nakamura Y."/>
            <person name="Berger F."/>
            <person name="Adam C."/>
            <person name="Aki S."/>
            <person name="Althoff F."/>
            <person name="Araki T."/>
            <person name="Arteaga-Vazquez M."/>
            <person name="Balasubrmanian S."/>
            <person name="Bauer D."/>
            <person name="Boehm C."/>
            <person name="Briginshaw L."/>
            <person name="Caballero-Perez J."/>
            <person name="Catarino B."/>
            <person name="Chen F."/>
            <person name="Chiyoda S."/>
            <person name="Chovatia M."/>
            <person name="Davies K."/>
            <person name="Delmans M."/>
            <person name="Demura T."/>
            <person name="Dierschke T."/>
            <person name="Dolan L."/>
            <person name="Dorantes-Acosta A."/>
            <person name="Eklund D."/>
            <person name="Florent S."/>
            <person name="Flores-Sandoval E."/>
            <person name="Fujiyama A."/>
            <person name="Fukuzawa H."/>
            <person name="Galik B."/>
            <person name="Grimanelli D."/>
            <person name="Grimwood J."/>
            <person name="Grossniklaus U."/>
            <person name="Hamada T."/>
            <person name="Haseloff J."/>
            <person name="Hetherington A."/>
            <person name="Higo A."/>
            <person name="Hirakawa Y."/>
            <person name="Hundley H."/>
            <person name="Ikeda Y."/>
            <person name="Inoue K."/>
            <person name="Inoue S."/>
            <person name="Ishida S."/>
            <person name="Jia Q."/>
            <person name="Kakita M."/>
            <person name="Kanazawa T."/>
            <person name="Kawai Y."/>
            <person name="Kawashima T."/>
            <person name="Kennedy M."/>
            <person name="Kinose K."/>
            <person name="Kinoshita T."/>
            <person name="Kohara Y."/>
            <person name="Koide E."/>
            <person name="Komatsu K."/>
            <person name="Kopischke S."/>
            <person name="Kubo M."/>
            <person name="Kyozuka J."/>
            <person name="Lagercrantz U."/>
            <person name="Lin S."/>
            <person name="Lindquist E."/>
            <person name="Lipzen A."/>
            <person name="Lu C."/>
            <person name="Luna E."/>
            <person name="Martienssen R."/>
            <person name="Minamino N."/>
            <person name="Mizutani M."/>
            <person name="Mizutani M."/>
            <person name="Mochizuki N."/>
            <person name="Monte I."/>
            <person name="Mosher R."/>
            <person name="Nagasaki H."/>
            <person name="Nakagami H."/>
            <person name="Naramoto S."/>
            <person name="Nishitani K."/>
            <person name="Ohtani M."/>
            <person name="Okamoto T."/>
            <person name="Okumura M."/>
            <person name="Phillips J."/>
            <person name="Pollak B."/>
            <person name="Reinders A."/>
            <person name="Roevekamp M."/>
            <person name="Sano R."/>
            <person name="Sawa S."/>
            <person name="Schmid M."/>
            <person name="Shirakawa M."/>
            <person name="Solano R."/>
            <person name="Spunde A."/>
            <person name="Suetsugu N."/>
            <person name="Sugano S."/>
            <person name="Sugiyama A."/>
            <person name="Sun R."/>
            <person name="Suzuki Y."/>
            <person name="Takenaka M."/>
            <person name="Takezawa D."/>
            <person name="Tomogane H."/>
            <person name="Tsuzuki M."/>
            <person name="Ueda T."/>
            <person name="Umeda M."/>
            <person name="Ward J."/>
            <person name="Watanabe Y."/>
            <person name="Yazaki K."/>
            <person name="Yokoyama R."/>
            <person name="Yoshitake Y."/>
            <person name="Yotsui I."/>
            <person name="Zachgo S."/>
            <person name="Schmutz J."/>
        </authorList>
    </citation>
    <scope>NUCLEOTIDE SEQUENCE [LARGE SCALE GENOMIC DNA]</scope>
    <source>
        <strain evidence="3">cv. B-3</strain>
    </source>
</reference>